<dbReference type="OrthoDB" id="9940706at2"/>
<gene>
    <name evidence="2" type="ORF">AML91_06200</name>
    <name evidence="3" type="ORF">SAMN05216191_110212</name>
</gene>
<keyword evidence="1" id="KW-1133">Transmembrane helix</keyword>
<dbReference type="Proteomes" id="UP000182783">
    <property type="component" value="Unassembled WGS sequence"/>
</dbReference>
<keyword evidence="1" id="KW-0812">Transmembrane</keyword>
<evidence type="ECO:0000313" key="4">
    <source>
        <dbReference type="Proteomes" id="UP000070252"/>
    </source>
</evidence>
<dbReference type="EMBL" id="LIPY01000097">
    <property type="protein sequence ID" value="KWX78063.1"/>
    <property type="molecule type" value="Genomic_DNA"/>
</dbReference>
<dbReference type="AlphaFoldDB" id="A0A1G9RSD0"/>
<evidence type="ECO:0000313" key="3">
    <source>
        <dbReference type="EMBL" id="SDM25405.1"/>
    </source>
</evidence>
<evidence type="ECO:0000313" key="2">
    <source>
        <dbReference type="EMBL" id="KWX78063.1"/>
    </source>
</evidence>
<keyword evidence="4" id="KW-1185">Reference proteome</keyword>
<name>A0A1G9RSD0_9BACL</name>
<evidence type="ECO:0000313" key="5">
    <source>
        <dbReference type="Proteomes" id="UP000182783"/>
    </source>
</evidence>
<reference evidence="2 4" key="1">
    <citation type="submission" date="2015-08" db="EMBL/GenBank/DDBJ databases">
        <title>Genome of Paenibacillus jilunlii.</title>
        <authorList>
            <person name="Sant'Anna F.H."/>
            <person name="Ambrosini A."/>
            <person name="Souza R."/>
            <person name="Bach E."/>
            <person name="Fernandes G."/>
            <person name="Balsanelli E."/>
            <person name="Baura V.A."/>
            <person name="Pedrosa F.O."/>
            <person name="Souza E.M."/>
            <person name="Passaglia L."/>
        </authorList>
    </citation>
    <scope>NUCLEOTIDE SEQUENCE [LARGE SCALE GENOMIC DNA]</scope>
    <source>
        <strain evidence="2 4">DSM 23019</strain>
    </source>
</reference>
<dbReference type="RefSeq" id="WP_062521096.1">
    <property type="nucleotide sequence ID" value="NZ_CP048429.1"/>
</dbReference>
<evidence type="ECO:0000256" key="1">
    <source>
        <dbReference type="SAM" id="Phobius"/>
    </source>
</evidence>
<proteinExistence type="predicted"/>
<dbReference type="EMBL" id="FNGM01000010">
    <property type="protein sequence ID" value="SDM25405.1"/>
    <property type="molecule type" value="Genomic_DNA"/>
</dbReference>
<reference evidence="3 5" key="2">
    <citation type="submission" date="2016-10" db="EMBL/GenBank/DDBJ databases">
        <authorList>
            <person name="de Groot N.N."/>
        </authorList>
    </citation>
    <scope>NUCLEOTIDE SEQUENCE [LARGE SCALE GENOMIC DNA]</scope>
    <source>
        <strain evidence="3 5">CGMCC 1.10239</strain>
    </source>
</reference>
<dbReference type="Proteomes" id="UP000070252">
    <property type="component" value="Unassembled WGS sequence"/>
</dbReference>
<feature type="transmembrane region" description="Helical" evidence="1">
    <location>
        <begin position="143"/>
        <end position="166"/>
    </location>
</feature>
<protein>
    <submittedName>
        <fullName evidence="3">Uncharacterized protein</fullName>
    </submittedName>
</protein>
<keyword evidence="1" id="KW-0472">Membrane</keyword>
<organism evidence="3 5">
    <name type="scientific">Paenibacillus jilunlii</name>
    <dbReference type="NCBI Taxonomy" id="682956"/>
    <lineage>
        <taxon>Bacteria</taxon>
        <taxon>Bacillati</taxon>
        <taxon>Bacillota</taxon>
        <taxon>Bacilli</taxon>
        <taxon>Bacillales</taxon>
        <taxon>Paenibacillaceae</taxon>
        <taxon>Paenibacillus</taxon>
    </lineage>
</organism>
<sequence length="231" mass="26652">MATSTIQKYKNIESYFKQELGIRLVQPKGIPLEKLELAKEKLLRKNESELRVLKADANSLGDWIKTITILFTVLGLVFTMATSVITSTNDSYDAIDNSITDAARDLIVEQIRVADDPVLRNKQIGDAYDAAAKIKRERIARSYTIKAVVYLLFISFLLIYLIYFNFIAKKSFAMSNIINETLEEKKAVLLLEKETKIENEAQDKQIKEDILKEKIRIEKLRQDRLNKKYIK</sequence>
<feature type="transmembrane region" description="Helical" evidence="1">
    <location>
        <begin position="63"/>
        <end position="85"/>
    </location>
</feature>
<accession>A0A1G9RSD0</accession>